<organism evidence="3">
    <name type="scientific">Lygus hesperus</name>
    <name type="common">Western plant bug</name>
    <dbReference type="NCBI Taxonomy" id="30085"/>
    <lineage>
        <taxon>Eukaryota</taxon>
        <taxon>Metazoa</taxon>
        <taxon>Ecdysozoa</taxon>
        <taxon>Arthropoda</taxon>
        <taxon>Hexapoda</taxon>
        <taxon>Insecta</taxon>
        <taxon>Pterygota</taxon>
        <taxon>Neoptera</taxon>
        <taxon>Paraneoptera</taxon>
        <taxon>Hemiptera</taxon>
        <taxon>Heteroptera</taxon>
        <taxon>Panheteroptera</taxon>
        <taxon>Cimicomorpha</taxon>
        <taxon>Miridae</taxon>
        <taxon>Mirini</taxon>
        <taxon>Lygus</taxon>
    </lineage>
</organism>
<reference evidence="3" key="1">
    <citation type="journal article" date="2014" name="PLoS ONE">
        <title>Transcriptome-Based Identification of ABC Transporters in the Western Tarnished Plant Bug Lygus hesperus.</title>
        <authorList>
            <person name="Hull J.J."/>
            <person name="Chaney K."/>
            <person name="Geib S.M."/>
            <person name="Fabrick J.A."/>
            <person name="Brent C.S."/>
            <person name="Walsh D."/>
            <person name="Lavine L.C."/>
        </authorList>
    </citation>
    <scope>NUCLEOTIDE SEQUENCE</scope>
</reference>
<reference evidence="3" key="2">
    <citation type="submission" date="2014-07" db="EMBL/GenBank/DDBJ databases">
        <authorList>
            <person name="Hull J."/>
        </authorList>
    </citation>
    <scope>NUCLEOTIDE SEQUENCE</scope>
</reference>
<evidence type="ECO:0000256" key="1">
    <source>
        <dbReference type="SAM" id="MobiDB-lite"/>
    </source>
</evidence>
<sequence length="168" mass="18364">MFFNQTLQERYRRILEHLVKIDGVISETLGMVGDAQDLKQSSVEDSLVSPVVCAQLDTTGEIQDQTDCEMTEMNGEILVTGEMIEGDSEMTDGNSEINEGSSEMNAENSDETETNSEIIEAVSEMCEHDSGNGAVSEEDLAYEGPEIVIDAQVEAGTEEKNDTEENPT</sequence>
<dbReference type="EMBL" id="GBRD01009016">
    <property type="protein sequence ID" value="JAG56805.1"/>
    <property type="molecule type" value="Transcribed_RNA"/>
</dbReference>
<protein>
    <submittedName>
        <fullName evidence="3">Bifunctional protein HldE</fullName>
    </submittedName>
</protein>
<proteinExistence type="predicted"/>
<reference evidence="4" key="3">
    <citation type="submission" date="2014-09" db="EMBL/GenBank/DDBJ databases">
        <authorList>
            <person name="Magalhaes I.L.F."/>
            <person name="Oliveira U."/>
            <person name="Santos F.R."/>
            <person name="Vidigal T.H.D.A."/>
            <person name="Brescovit A.D."/>
            <person name="Santos A.J."/>
        </authorList>
    </citation>
    <scope>NUCLEOTIDE SEQUENCE</scope>
</reference>
<dbReference type="EMBL" id="GBHO01029921">
    <property type="protein sequence ID" value="JAG13683.1"/>
    <property type="molecule type" value="Transcribed_RNA"/>
</dbReference>
<evidence type="ECO:0000313" key="2">
    <source>
        <dbReference type="EMBL" id="JAG13683.1"/>
    </source>
</evidence>
<name>A0A0A9X139_LYGHE</name>
<dbReference type="AlphaFoldDB" id="A0A0A9X139"/>
<dbReference type="EMBL" id="GBHO01029920">
    <property type="protein sequence ID" value="JAG13684.1"/>
    <property type="molecule type" value="Transcribed_RNA"/>
</dbReference>
<evidence type="ECO:0000313" key="4">
    <source>
        <dbReference type="EMBL" id="JAG56805.1"/>
    </source>
</evidence>
<accession>A0A0A9X139</accession>
<gene>
    <name evidence="3" type="primary">hldE_2</name>
    <name evidence="2" type="synonym">hldE_1</name>
    <name evidence="2" type="ORF">CM83_49874</name>
    <name evidence="3" type="ORF">CM83_49875</name>
</gene>
<feature type="compositionally biased region" description="Polar residues" evidence="1">
    <location>
        <begin position="91"/>
        <end position="107"/>
    </location>
</feature>
<feature type="region of interest" description="Disordered" evidence="1">
    <location>
        <begin position="87"/>
        <end position="114"/>
    </location>
</feature>
<evidence type="ECO:0000313" key="3">
    <source>
        <dbReference type="EMBL" id="JAG13684.1"/>
    </source>
</evidence>